<dbReference type="GO" id="GO:0003823">
    <property type="term" value="F:antigen binding"/>
    <property type="evidence" value="ECO:0000318"/>
    <property type="project" value="GO_Central"/>
</dbReference>
<dbReference type="HOGENOM" id="CLU_077975_5_2_1"/>
<dbReference type="PANTHER" id="PTHR23266">
    <property type="entry name" value="IMMUNOGLOBULIN HEAVY CHAIN"/>
    <property type="match status" value="1"/>
</dbReference>
<reference evidence="6" key="1">
    <citation type="submission" date="2009-12" db="EMBL/GenBank/DDBJ databases">
        <title>The Genome Sequence of Anolis carolinensis (Green Anole Lizard).</title>
        <authorList>
            <consortium name="The Genome Sequencing Platform"/>
            <person name="Di Palma F."/>
            <person name="Alfoldi J."/>
            <person name="Heiman D."/>
            <person name="Young S."/>
            <person name="Grabherr M."/>
            <person name="Johnson J."/>
            <person name="Lander E.S."/>
            <person name="Lindblad-Toh K."/>
        </authorList>
    </citation>
    <scope>NUCLEOTIDE SEQUENCE [LARGE SCALE GENOMIC DNA]</scope>
    <source>
        <strain evidence="6">JBL SC #1</strain>
    </source>
</reference>
<organism evidence="6 7">
    <name type="scientific">Anolis carolinensis</name>
    <name type="common">Green anole</name>
    <name type="synonym">American chameleon</name>
    <dbReference type="NCBI Taxonomy" id="28377"/>
    <lineage>
        <taxon>Eukaryota</taxon>
        <taxon>Metazoa</taxon>
        <taxon>Chordata</taxon>
        <taxon>Craniata</taxon>
        <taxon>Vertebrata</taxon>
        <taxon>Euteleostomi</taxon>
        <taxon>Lepidosauria</taxon>
        <taxon>Squamata</taxon>
        <taxon>Bifurcata</taxon>
        <taxon>Unidentata</taxon>
        <taxon>Episquamata</taxon>
        <taxon>Toxicofera</taxon>
        <taxon>Iguania</taxon>
        <taxon>Dactyloidae</taxon>
        <taxon>Anolis</taxon>
    </lineage>
</organism>
<feature type="chain" id="PRO_5032877898" description="Ig-like domain-containing protein" evidence="4">
    <location>
        <begin position="23"/>
        <end position="118"/>
    </location>
</feature>
<dbReference type="Gene3D" id="2.60.40.10">
    <property type="entry name" value="Immunoglobulins"/>
    <property type="match status" value="1"/>
</dbReference>
<dbReference type="FunFam" id="2.60.40.10:FF:002426">
    <property type="entry name" value="Immunoglobulin heavy variable V15-2"/>
    <property type="match status" value="1"/>
</dbReference>
<dbReference type="Ensembl" id="ENSACAT00000002870.3">
    <property type="protein sequence ID" value="ENSACAP00000002800.3"/>
    <property type="gene ID" value="ENSACAG00000002912.3"/>
</dbReference>
<dbReference type="InterPro" id="IPR050199">
    <property type="entry name" value="IgHV"/>
</dbReference>
<dbReference type="SUPFAM" id="SSF48726">
    <property type="entry name" value="Immunoglobulin"/>
    <property type="match status" value="1"/>
</dbReference>
<evidence type="ECO:0000256" key="2">
    <source>
        <dbReference type="ARBA" id="ARBA00023130"/>
    </source>
</evidence>
<keyword evidence="1" id="KW-0391">Immunity</keyword>
<dbReference type="GO" id="GO:0005576">
    <property type="term" value="C:extracellular region"/>
    <property type="evidence" value="ECO:0007669"/>
    <property type="project" value="UniProtKB-ARBA"/>
</dbReference>
<reference evidence="6" key="2">
    <citation type="submission" date="2025-08" db="UniProtKB">
        <authorList>
            <consortium name="Ensembl"/>
        </authorList>
    </citation>
    <scope>IDENTIFICATION</scope>
</reference>
<accession>H9G6T4</accession>
<feature type="signal peptide" evidence="4">
    <location>
        <begin position="1"/>
        <end position="22"/>
    </location>
</feature>
<dbReference type="GO" id="GO:0019814">
    <property type="term" value="C:immunoglobulin complex"/>
    <property type="evidence" value="ECO:0007669"/>
    <property type="project" value="UniProtKB-KW"/>
</dbReference>
<proteinExistence type="predicted"/>
<evidence type="ECO:0000259" key="5">
    <source>
        <dbReference type="PROSITE" id="PS50835"/>
    </source>
</evidence>
<dbReference type="InterPro" id="IPR013783">
    <property type="entry name" value="Ig-like_fold"/>
</dbReference>
<dbReference type="PROSITE" id="PS50835">
    <property type="entry name" value="IG_LIKE"/>
    <property type="match status" value="1"/>
</dbReference>
<keyword evidence="2" id="KW-1064">Adaptive immunity</keyword>
<dbReference type="InParanoid" id="H9G6T4"/>
<name>H9G6T4_ANOCA</name>
<evidence type="ECO:0000256" key="4">
    <source>
        <dbReference type="SAM" id="SignalP"/>
    </source>
</evidence>
<dbReference type="AlphaFoldDB" id="H9G6T4"/>
<dbReference type="Proteomes" id="UP000001646">
    <property type="component" value="Unplaced"/>
</dbReference>
<dbReference type="GeneTree" id="ENSGT01030000234536"/>
<keyword evidence="3" id="KW-1280">Immunoglobulin</keyword>
<dbReference type="InterPro" id="IPR007110">
    <property type="entry name" value="Ig-like_dom"/>
</dbReference>
<evidence type="ECO:0000256" key="1">
    <source>
        <dbReference type="ARBA" id="ARBA00022859"/>
    </source>
</evidence>
<dbReference type="eggNOG" id="ENOG502S5TB">
    <property type="taxonomic scope" value="Eukaryota"/>
</dbReference>
<dbReference type="Pfam" id="PF07686">
    <property type="entry name" value="V-set"/>
    <property type="match status" value="1"/>
</dbReference>
<sequence length="118" mass="13473">FWGLWTTCILSVTASLVQLVESGPNIRQPGQSLRLTCTVTGESVTNRYWEWVRQAPGKKLEWVSEIYWSSNNWYTNYNPSVQSRSTLTADSSKNEFYLELRSLTAADSATYYCARGTQ</sequence>
<dbReference type="SMART" id="SM00406">
    <property type="entry name" value="IGv"/>
    <property type="match status" value="1"/>
</dbReference>
<dbReference type="InterPro" id="IPR013106">
    <property type="entry name" value="Ig_V-set"/>
</dbReference>
<evidence type="ECO:0000256" key="3">
    <source>
        <dbReference type="ARBA" id="ARBA00043265"/>
    </source>
</evidence>
<dbReference type="GO" id="GO:0016064">
    <property type="term" value="P:immunoglobulin mediated immune response"/>
    <property type="evidence" value="ECO:0000318"/>
    <property type="project" value="GO_Central"/>
</dbReference>
<dbReference type="Bgee" id="ENSACAG00000002912">
    <property type="expression patterns" value="Expressed in lung"/>
</dbReference>
<dbReference type="InterPro" id="IPR036179">
    <property type="entry name" value="Ig-like_dom_sf"/>
</dbReference>
<feature type="domain" description="Ig-like" evidence="5">
    <location>
        <begin position="30"/>
        <end position="118"/>
    </location>
</feature>
<reference evidence="6" key="3">
    <citation type="submission" date="2025-09" db="UniProtKB">
        <authorList>
            <consortium name="Ensembl"/>
        </authorList>
    </citation>
    <scope>IDENTIFICATION</scope>
</reference>
<dbReference type="FunCoup" id="H9G6T4">
    <property type="interactions" value="3"/>
</dbReference>
<dbReference type="STRING" id="28377.ENSACAP00000002800"/>
<evidence type="ECO:0000313" key="7">
    <source>
        <dbReference type="Proteomes" id="UP000001646"/>
    </source>
</evidence>
<evidence type="ECO:0000313" key="6">
    <source>
        <dbReference type="Ensembl" id="ENSACAP00000002800.3"/>
    </source>
</evidence>
<keyword evidence="7" id="KW-1185">Reference proteome</keyword>
<protein>
    <recommendedName>
        <fullName evidence="5">Ig-like domain-containing protein</fullName>
    </recommendedName>
</protein>
<keyword evidence="4" id="KW-0732">Signal</keyword>